<dbReference type="VEuPathDB" id="FungiDB:CH63R_12109"/>
<evidence type="ECO:0000256" key="3">
    <source>
        <dbReference type="PROSITE-ProRule" id="PRU00810"/>
    </source>
</evidence>
<organism evidence="5 6">
    <name type="scientific">Colletotrichum higginsianum (strain IMI 349063)</name>
    <name type="common">Crucifer anthracnose fungus</name>
    <dbReference type="NCBI Taxonomy" id="759273"/>
    <lineage>
        <taxon>Eukaryota</taxon>
        <taxon>Fungi</taxon>
        <taxon>Dikarya</taxon>
        <taxon>Ascomycota</taxon>
        <taxon>Pezizomycotina</taxon>
        <taxon>Sordariomycetes</taxon>
        <taxon>Hypocreomycetidae</taxon>
        <taxon>Glomerellales</taxon>
        <taxon>Glomerellaceae</taxon>
        <taxon>Colletotrichum</taxon>
        <taxon>Colletotrichum destructivum species complex</taxon>
    </lineage>
</organism>
<dbReference type="KEGG" id="chig:CH63R_12109"/>
<accession>A0A1B7Y070</accession>
<dbReference type="OrthoDB" id="10265969at2759"/>
<evidence type="ECO:0000256" key="4">
    <source>
        <dbReference type="SAM" id="MobiDB-lite"/>
    </source>
</evidence>
<keyword evidence="2 3" id="KW-0539">Nucleus</keyword>
<dbReference type="GeneID" id="28871190"/>
<evidence type="ECO:0000313" key="6">
    <source>
        <dbReference type="Proteomes" id="UP000092177"/>
    </source>
</evidence>
<dbReference type="PROSITE" id="PS51477">
    <property type="entry name" value="PAH"/>
    <property type="match status" value="1"/>
</dbReference>
<dbReference type="EMBL" id="LTAN01000008">
    <property type="protein sequence ID" value="OBR05406.1"/>
    <property type="molecule type" value="Genomic_DNA"/>
</dbReference>
<dbReference type="GO" id="GO:0006355">
    <property type="term" value="P:regulation of DNA-templated transcription"/>
    <property type="evidence" value="ECO:0007669"/>
    <property type="project" value="InterPro"/>
</dbReference>
<sequence>MHSMSEPPEIFTTPAESQSGSATFQESWSFLEDVKKRFDATQPEVYAAVINALSSFYTTTQKATGVVDKTLMEVHETVKALLQGHADLIERFESSLPQDYLDRRRRTLDNERRKAPSH</sequence>
<feature type="region of interest" description="Disordered" evidence="4">
    <location>
        <begin position="1"/>
        <end position="20"/>
    </location>
</feature>
<dbReference type="RefSeq" id="XP_018153924.1">
    <property type="nucleotide sequence ID" value="XM_018307083.1"/>
</dbReference>
<dbReference type="Gene3D" id="1.20.1160.11">
    <property type="entry name" value="Paired amphipathic helix"/>
    <property type="match status" value="1"/>
</dbReference>
<dbReference type="SUPFAM" id="SSF47762">
    <property type="entry name" value="PAH2 domain"/>
    <property type="match status" value="1"/>
</dbReference>
<comment type="caution">
    <text evidence="5">The sequence shown here is derived from an EMBL/GenBank/DDBJ whole genome shotgun (WGS) entry which is preliminary data.</text>
</comment>
<name>A0A1B7Y070_COLHI</name>
<dbReference type="GO" id="GO:0005634">
    <property type="term" value="C:nucleus"/>
    <property type="evidence" value="ECO:0007669"/>
    <property type="project" value="UniProtKB-SubCell"/>
</dbReference>
<evidence type="ECO:0000256" key="1">
    <source>
        <dbReference type="ARBA" id="ARBA00004123"/>
    </source>
</evidence>
<gene>
    <name evidence="5" type="ORF">CH63R_12109</name>
</gene>
<comment type="subcellular location">
    <subcellularLocation>
        <location evidence="1 3">Nucleus</location>
    </subcellularLocation>
</comment>
<dbReference type="AlphaFoldDB" id="A0A1B7Y070"/>
<evidence type="ECO:0000313" key="5">
    <source>
        <dbReference type="EMBL" id="OBR05406.1"/>
    </source>
</evidence>
<proteinExistence type="predicted"/>
<reference evidence="6" key="1">
    <citation type="journal article" date="2017" name="BMC Genomics">
        <title>Gapless genome assembly of Colletotrichum higginsianum reveals chromosome structure and association of transposable elements with secondary metabolite gene clusters.</title>
        <authorList>
            <person name="Dallery J.-F."/>
            <person name="Lapalu N."/>
            <person name="Zampounis A."/>
            <person name="Pigne S."/>
            <person name="Luyten I."/>
            <person name="Amselem J."/>
            <person name="Wittenberg A.H.J."/>
            <person name="Zhou S."/>
            <person name="de Queiroz M.V."/>
            <person name="Robin G.P."/>
            <person name="Auger A."/>
            <person name="Hainaut M."/>
            <person name="Henrissat B."/>
            <person name="Kim K.-T."/>
            <person name="Lee Y.-H."/>
            <person name="Lespinet O."/>
            <person name="Schwartz D.C."/>
            <person name="Thon M.R."/>
            <person name="O'Connell R.J."/>
        </authorList>
    </citation>
    <scope>NUCLEOTIDE SEQUENCE [LARGE SCALE GENOMIC DNA]</scope>
    <source>
        <strain evidence="6">IMI 349063</strain>
    </source>
</reference>
<protein>
    <submittedName>
        <fullName evidence="5">Het domain protein</fullName>
    </submittedName>
</protein>
<dbReference type="Proteomes" id="UP000092177">
    <property type="component" value="Chromosome 8"/>
</dbReference>
<evidence type="ECO:0000256" key="2">
    <source>
        <dbReference type="ARBA" id="ARBA00023242"/>
    </source>
</evidence>
<dbReference type="InterPro" id="IPR003822">
    <property type="entry name" value="PAH"/>
</dbReference>
<dbReference type="InterPro" id="IPR036600">
    <property type="entry name" value="PAH_sf"/>
</dbReference>
<keyword evidence="6" id="KW-1185">Reference proteome</keyword>